<reference evidence="1 2" key="1">
    <citation type="submission" date="2017-03" db="EMBL/GenBank/DDBJ databases">
        <authorList>
            <person name="Afonso C.L."/>
            <person name="Miller P.J."/>
            <person name="Scott M.A."/>
            <person name="Spackman E."/>
            <person name="Goraichik I."/>
            <person name="Dimitrov K.M."/>
            <person name="Suarez D.L."/>
            <person name="Swayne D.E."/>
        </authorList>
    </citation>
    <scope>NUCLEOTIDE SEQUENCE [LARGE SCALE GENOMIC DNA]</scope>
    <source>
        <strain evidence="1 2">CECT 7066</strain>
    </source>
</reference>
<proteinExistence type="predicted"/>
<evidence type="ECO:0008006" key="3">
    <source>
        <dbReference type="Google" id="ProtNLM"/>
    </source>
</evidence>
<evidence type="ECO:0000313" key="2">
    <source>
        <dbReference type="Proteomes" id="UP000193870"/>
    </source>
</evidence>
<organism evidence="1 2">
    <name type="scientific">Palleronia marisminoris</name>
    <dbReference type="NCBI Taxonomy" id="315423"/>
    <lineage>
        <taxon>Bacteria</taxon>
        <taxon>Pseudomonadati</taxon>
        <taxon>Pseudomonadota</taxon>
        <taxon>Alphaproteobacteria</taxon>
        <taxon>Rhodobacterales</taxon>
        <taxon>Roseobacteraceae</taxon>
        <taxon>Palleronia</taxon>
    </lineage>
</organism>
<dbReference type="STRING" id="315423.SAMN04488020_105155"/>
<sequence length="89" mass="10599">MRMTHHASRRSIQRNLPMDILRLIQSYGQPIHSRGALSLMLDEDTIDLIAEDDLRRRQSLRRYRGAYIAESRQGDIITAARRTRRLRRR</sequence>
<dbReference type="AlphaFoldDB" id="A0A1Y5SXK5"/>
<accession>A0A1Y5SXK5</accession>
<name>A0A1Y5SXK5_9RHOB</name>
<dbReference type="Proteomes" id="UP000193870">
    <property type="component" value="Unassembled WGS sequence"/>
</dbReference>
<evidence type="ECO:0000313" key="1">
    <source>
        <dbReference type="EMBL" id="SLN47433.1"/>
    </source>
</evidence>
<protein>
    <recommendedName>
        <fullName evidence="3">DUF4258 domain-containing protein</fullName>
    </recommendedName>
</protein>
<gene>
    <name evidence="1" type="ORF">PAM7066_02099</name>
</gene>
<dbReference type="EMBL" id="FWFV01000005">
    <property type="protein sequence ID" value="SLN47433.1"/>
    <property type="molecule type" value="Genomic_DNA"/>
</dbReference>
<keyword evidence="2" id="KW-1185">Reference proteome</keyword>